<evidence type="ECO:0000256" key="2">
    <source>
        <dbReference type="ARBA" id="ARBA00007447"/>
    </source>
</evidence>
<keyword evidence="10" id="KW-0325">Glycoprotein</keyword>
<feature type="chain" id="PRO_5025330018" evidence="12">
    <location>
        <begin position="26"/>
        <end position="736"/>
    </location>
</feature>
<dbReference type="SUPFAM" id="SSF56219">
    <property type="entry name" value="DNase I-like"/>
    <property type="match status" value="1"/>
</dbReference>
<dbReference type="EMBL" id="BKCJ010080920">
    <property type="protein sequence ID" value="GEW93128.1"/>
    <property type="molecule type" value="Genomic_DNA"/>
</dbReference>
<dbReference type="AlphaFoldDB" id="A0A699H3Q4"/>
<evidence type="ECO:0000256" key="11">
    <source>
        <dbReference type="PIRSR" id="PIRSR601461-1"/>
    </source>
</evidence>
<dbReference type="Gene3D" id="3.60.10.10">
    <property type="entry name" value="Endonuclease/exonuclease/phosphatase"/>
    <property type="match status" value="1"/>
</dbReference>
<comment type="caution">
    <text evidence="14">The sequence shown here is derived from an EMBL/GenBank/DDBJ whole genome shotgun (WGS) entry which is preliminary data.</text>
</comment>
<dbReference type="InterPro" id="IPR032861">
    <property type="entry name" value="TAXi_N"/>
</dbReference>
<evidence type="ECO:0000256" key="6">
    <source>
        <dbReference type="ARBA" id="ARBA00022750"/>
    </source>
</evidence>
<dbReference type="SUPFAM" id="SSF50630">
    <property type="entry name" value="Acid proteases"/>
    <property type="match status" value="1"/>
</dbReference>
<evidence type="ECO:0000256" key="9">
    <source>
        <dbReference type="ARBA" id="ARBA00023136"/>
    </source>
</evidence>
<evidence type="ECO:0000256" key="1">
    <source>
        <dbReference type="ARBA" id="ARBA00004370"/>
    </source>
</evidence>
<name>A0A699H3Q4_TANCI</name>
<evidence type="ECO:0000313" key="14">
    <source>
        <dbReference type="EMBL" id="GEW93128.1"/>
    </source>
</evidence>
<evidence type="ECO:0000256" key="8">
    <source>
        <dbReference type="ARBA" id="ARBA00022989"/>
    </source>
</evidence>
<protein>
    <submittedName>
        <fullName evidence="14">Aspartic proteinase-like protein 2</fullName>
    </submittedName>
</protein>
<dbReference type="InterPro" id="IPR021109">
    <property type="entry name" value="Peptidase_aspartic_dom_sf"/>
</dbReference>
<dbReference type="InterPro" id="IPR034161">
    <property type="entry name" value="Pepsin-like_plant"/>
</dbReference>
<dbReference type="GO" id="GO:0006508">
    <property type="term" value="P:proteolysis"/>
    <property type="evidence" value="ECO:0007669"/>
    <property type="project" value="UniProtKB-KW"/>
</dbReference>
<accession>A0A699H3Q4</accession>
<comment type="subcellular location">
    <subcellularLocation>
        <location evidence="1">Membrane</location>
    </subcellularLocation>
</comment>
<keyword evidence="5 12" id="KW-0732">Signal</keyword>
<dbReference type="InterPro" id="IPR032799">
    <property type="entry name" value="TAXi_C"/>
</dbReference>
<evidence type="ECO:0000256" key="12">
    <source>
        <dbReference type="SAM" id="SignalP"/>
    </source>
</evidence>
<keyword evidence="8" id="KW-1133">Transmembrane helix</keyword>
<feature type="active site" evidence="11">
    <location>
        <position position="332"/>
    </location>
</feature>
<dbReference type="InterPro" id="IPR033121">
    <property type="entry name" value="PEPTIDASE_A1"/>
</dbReference>
<feature type="active site" evidence="11">
    <location>
        <position position="119"/>
    </location>
</feature>
<proteinExistence type="inferred from homology"/>
<dbReference type="InterPro" id="IPR001461">
    <property type="entry name" value="Aspartic_peptidase_A1"/>
</dbReference>
<feature type="signal peptide" evidence="12">
    <location>
        <begin position="1"/>
        <end position="25"/>
    </location>
</feature>
<evidence type="ECO:0000256" key="7">
    <source>
        <dbReference type="ARBA" id="ARBA00022801"/>
    </source>
</evidence>
<keyword evidence="4" id="KW-0812">Transmembrane</keyword>
<keyword evidence="3" id="KW-0645">Protease</keyword>
<dbReference type="PANTHER" id="PTHR13683">
    <property type="entry name" value="ASPARTYL PROTEASES"/>
    <property type="match status" value="1"/>
</dbReference>
<comment type="similarity">
    <text evidence="2">Belongs to the peptidase A1 family.</text>
</comment>
<dbReference type="Pfam" id="PF14541">
    <property type="entry name" value="TAXi_C"/>
    <property type="match status" value="1"/>
</dbReference>
<keyword evidence="7" id="KW-0378">Hydrolase</keyword>
<evidence type="ECO:0000256" key="10">
    <source>
        <dbReference type="ARBA" id="ARBA00023180"/>
    </source>
</evidence>
<dbReference type="PANTHER" id="PTHR13683:SF375">
    <property type="entry name" value="PEPTIDASE A1 DOMAIN-CONTAINING PROTEIN"/>
    <property type="match status" value="1"/>
</dbReference>
<gene>
    <name evidence="14" type="ORF">Tci_265104</name>
</gene>
<organism evidence="14">
    <name type="scientific">Tanacetum cinerariifolium</name>
    <name type="common">Dalmatian daisy</name>
    <name type="synonym">Chrysanthemum cinerariifolium</name>
    <dbReference type="NCBI Taxonomy" id="118510"/>
    <lineage>
        <taxon>Eukaryota</taxon>
        <taxon>Viridiplantae</taxon>
        <taxon>Streptophyta</taxon>
        <taxon>Embryophyta</taxon>
        <taxon>Tracheophyta</taxon>
        <taxon>Spermatophyta</taxon>
        <taxon>Magnoliopsida</taxon>
        <taxon>eudicotyledons</taxon>
        <taxon>Gunneridae</taxon>
        <taxon>Pentapetalae</taxon>
        <taxon>asterids</taxon>
        <taxon>campanulids</taxon>
        <taxon>Asterales</taxon>
        <taxon>Asteraceae</taxon>
        <taxon>Asteroideae</taxon>
        <taxon>Anthemideae</taxon>
        <taxon>Anthemidinae</taxon>
        <taxon>Tanacetum</taxon>
    </lineage>
</organism>
<evidence type="ECO:0000256" key="3">
    <source>
        <dbReference type="ARBA" id="ARBA00022670"/>
    </source>
</evidence>
<dbReference type="GO" id="GO:0016020">
    <property type="term" value="C:membrane"/>
    <property type="evidence" value="ECO:0007669"/>
    <property type="project" value="UniProtKB-SubCell"/>
</dbReference>
<feature type="domain" description="Peptidase A1" evidence="13">
    <location>
        <begin position="101"/>
        <end position="454"/>
    </location>
</feature>
<evidence type="ECO:0000259" key="13">
    <source>
        <dbReference type="PROSITE" id="PS51767"/>
    </source>
</evidence>
<dbReference type="Pfam" id="PF14543">
    <property type="entry name" value="TAXi_N"/>
    <property type="match status" value="1"/>
</dbReference>
<keyword evidence="9" id="KW-0472">Membrane</keyword>
<dbReference type="InterPro" id="IPR036691">
    <property type="entry name" value="Endo/exonu/phosph_ase_sf"/>
</dbReference>
<keyword evidence="6" id="KW-0064">Aspartyl protease</keyword>
<sequence length="736" mass="82405">MSRAVLDIFTVLVLFLCVSNNLVEGISLYSSPDSSTPPTAHSNKQFILLKDVRSVKHGLRELYHLDNARHIHQRRLHEQSPSPSAVAQFPVQNDSTHDRLYYTTISLGSPPKELFVQIDTTMSNMWVSCSSCNGCAQTNNFYDASKSSTSYLISCSDKWCQSRAPTTCTIQQDQCTYSLDYRIQTGAILSGYYVSDVIHLDTNGTSDTYSPVVKFGCTTFMTKSYTGIEGNLGLGRSGESLIFQLHDQSQGASPRIFSHCLSGSDSDSGAGVLVIGYPQVQNVIYTPLVDTWLGYYINMKSISVDGQTLAIDPSTFAFSDVGYSAKGGTEIDSGYRLANLAQEAYFPFMEALTKSVSHSLQLRLINGLHCYPSTSNRFYSVLDEFPMISLNFEGDASMHLRPKDYLIQIDPEGESEVWCIGFMESTNRITVLGDLVLKDKYIVYDLEAERIGWTNYDCSSFINATSSTVSSDAPSVILGLKGDVVIMGDFNEVRKKAKRFGLVFNVQDADAFNLFISNSGLEEAPLGGCSFTWCHKSATKMSKLDHFLIFESLMSACPNILAITLDRYLSDHRPILMRELHYDYGSVSFRFFHYWFEMEGFNKFVEESWEKAHVVETNALIKMMKTLKYLKKKICVWKKIWIIIFRPGDFVYRSNDASHAVDRGKLGPKWEGPYDVTEALGDGAYKLRSMDGTVSQGRGTSPILKGVTSESRLMHGFELQLGLVNKVIHVFISFYS</sequence>
<dbReference type="CDD" id="cd05476">
    <property type="entry name" value="pepsin_A_like_plant"/>
    <property type="match status" value="1"/>
</dbReference>
<reference evidence="14" key="1">
    <citation type="journal article" date="2019" name="Sci. Rep.">
        <title>Draft genome of Tanacetum cinerariifolium, the natural source of mosquito coil.</title>
        <authorList>
            <person name="Yamashiro T."/>
            <person name="Shiraishi A."/>
            <person name="Satake H."/>
            <person name="Nakayama K."/>
        </authorList>
    </citation>
    <scope>NUCLEOTIDE SEQUENCE</scope>
</reference>
<dbReference type="GO" id="GO:0004190">
    <property type="term" value="F:aspartic-type endopeptidase activity"/>
    <property type="evidence" value="ECO:0007669"/>
    <property type="project" value="UniProtKB-KW"/>
</dbReference>
<dbReference type="Gene3D" id="2.40.70.10">
    <property type="entry name" value="Acid Proteases"/>
    <property type="match status" value="2"/>
</dbReference>
<evidence type="ECO:0000256" key="4">
    <source>
        <dbReference type="ARBA" id="ARBA00022692"/>
    </source>
</evidence>
<evidence type="ECO:0000256" key="5">
    <source>
        <dbReference type="ARBA" id="ARBA00022729"/>
    </source>
</evidence>
<dbReference type="PROSITE" id="PS51767">
    <property type="entry name" value="PEPTIDASE_A1"/>
    <property type="match status" value="1"/>
</dbReference>
<dbReference type="PRINTS" id="PR00792">
    <property type="entry name" value="PEPSIN"/>
</dbReference>